<evidence type="ECO:0000259" key="1">
    <source>
        <dbReference type="Pfam" id="PF07075"/>
    </source>
</evidence>
<dbReference type="GO" id="GO:0033922">
    <property type="term" value="F:peptidoglycan beta-N-acetylmuramidase activity"/>
    <property type="evidence" value="ECO:0007669"/>
    <property type="project" value="InterPro"/>
</dbReference>
<evidence type="ECO:0000259" key="2">
    <source>
        <dbReference type="Pfam" id="PF20732"/>
    </source>
</evidence>
<dbReference type="HOGENOM" id="CLU_033227_1_0_7"/>
<protein>
    <recommendedName>
        <fullName evidence="5">DUF1343 domain-containing protein</fullName>
    </recommendedName>
</protein>
<feature type="domain" description="Peptidoglycan beta-N-acetylmuramidase NamZ C-terminal" evidence="2">
    <location>
        <begin position="235"/>
        <end position="394"/>
    </location>
</feature>
<reference evidence="3 4" key="1">
    <citation type="journal article" date="2010" name="Stand. Genomic Sci.">
        <title>Complete genome sequence of Desulfarculus baarsii type strain (2st14).</title>
        <authorList>
            <person name="Sun H."/>
            <person name="Spring S."/>
            <person name="Lapidus A."/>
            <person name="Davenport K."/>
            <person name="Del Rio T.G."/>
            <person name="Tice H."/>
            <person name="Nolan M."/>
            <person name="Copeland A."/>
            <person name="Cheng J.F."/>
            <person name="Lucas S."/>
            <person name="Tapia R."/>
            <person name="Goodwin L."/>
            <person name="Pitluck S."/>
            <person name="Ivanova N."/>
            <person name="Pagani I."/>
            <person name="Mavromatis K."/>
            <person name="Ovchinnikova G."/>
            <person name="Pati A."/>
            <person name="Chen A."/>
            <person name="Palaniappan K."/>
            <person name="Hauser L."/>
            <person name="Chang Y.J."/>
            <person name="Jeffries C.D."/>
            <person name="Detter J.C."/>
            <person name="Han C."/>
            <person name="Rohde M."/>
            <person name="Brambilla E."/>
            <person name="Goker M."/>
            <person name="Woyke T."/>
            <person name="Bristow J."/>
            <person name="Eisen J.A."/>
            <person name="Markowitz V."/>
            <person name="Hugenholtz P."/>
            <person name="Kyrpides N.C."/>
            <person name="Klenk H.P."/>
            <person name="Land M."/>
        </authorList>
    </citation>
    <scope>NUCLEOTIDE SEQUENCE [LARGE SCALE GENOMIC DNA]</scope>
    <source>
        <strain evidence="4">ATCC 33931 / DSM 2075 / LMG 7858 / VKM B-1802 / 2st14</strain>
    </source>
</reference>
<dbReference type="PIRSF" id="PIRSF016719">
    <property type="entry name" value="UCP016719"/>
    <property type="match status" value="1"/>
</dbReference>
<gene>
    <name evidence="3" type="ordered locus">Deba_3147</name>
</gene>
<name>E1QLR5_DESB2</name>
<evidence type="ECO:0000313" key="3">
    <source>
        <dbReference type="EMBL" id="ADK86500.1"/>
    </source>
</evidence>
<evidence type="ECO:0000313" key="4">
    <source>
        <dbReference type="Proteomes" id="UP000009047"/>
    </source>
</evidence>
<organism evidence="3 4">
    <name type="scientific">Desulfarculus baarsii (strain ATCC 33931 / DSM 2075 / LMG 7858 / VKM B-1802 / 2st14)</name>
    <dbReference type="NCBI Taxonomy" id="644282"/>
    <lineage>
        <taxon>Bacteria</taxon>
        <taxon>Pseudomonadati</taxon>
        <taxon>Thermodesulfobacteriota</taxon>
        <taxon>Desulfarculia</taxon>
        <taxon>Desulfarculales</taxon>
        <taxon>Desulfarculaceae</taxon>
        <taxon>Desulfarculus</taxon>
    </lineage>
</organism>
<dbReference type="Pfam" id="PF07075">
    <property type="entry name" value="NamZ_N"/>
    <property type="match status" value="1"/>
</dbReference>
<dbReference type="AlphaFoldDB" id="E1QLR5"/>
<dbReference type="Pfam" id="PF20732">
    <property type="entry name" value="NamZ_C"/>
    <property type="match status" value="1"/>
</dbReference>
<dbReference type="InterPro" id="IPR048502">
    <property type="entry name" value="NamZ_N"/>
</dbReference>
<proteinExistence type="predicted"/>
<dbReference type="PANTHER" id="PTHR42915:SF1">
    <property type="entry name" value="PEPTIDOGLYCAN BETA-N-ACETYLMURAMIDASE NAMZ"/>
    <property type="match status" value="1"/>
</dbReference>
<dbReference type="PANTHER" id="PTHR42915">
    <property type="entry name" value="HYPOTHETICAL 460 KDA PROTEIN IN FEUA-SIGW INTERGENIC REGION [PRECURSOR]"/>
    <property type="match status" value="1"/>
</dbReference>
<dbReference type="eggNOG" id="COG3876">
    <property type="taxonomic scope" value="Bacteria"/>
</dbReference>
<sequence length="397" mass="42771">MEQPRPSNNVTSGLAALCAAPPAALRGARLGLVCSSAACTADLTPAPEAVNAALPGALKAIFGPQHGFYAELQDNMIESDHGRHPRLDLPVFSLYGQTRRPSAAMLAGLDALLIDMVDVGCRVYTFFSTMVACLEQCAALGLAVWVLDRPNPIGRGAEGAVLPPELMSFVGAHAIPLRHGLSMGELARLVAAERGLDLDLRVIPAHGWDGASFERCGLPWVMPSPNMPTIETARVYPGQVLLEGATLSEGRGTTRPFEVFGAPGLDPWAVLARLESEALTGARLRPLFFQPTFHKYAGQVCGGFQLHVSEPEVFRPVRASIAILAAISRAHPGLWGLRPPPYEYEYERRPLDLLLGDSAASDELLAGASWAALEERWAPGLARWRERVEPALLYPWP</sequence>
<dbReference type="Gene3D" id="3.90.1150.140">
    <property type="match status" value="1"/>
</dbReference>
<accession>E1QLR5</accession>
<dbReference type="EMBL" id="CP002085">
    <property type="protein sequence ID" value="ADK86500.1"/>
    <property type="molecule type" value="Genomic_DNA"/>
</dbReference>
<dbReference type="RefSeq" id="WP_013259936.1">
    <property type="nucleotide sequence ID" value="NC_014365.1"/>
</dbReference>
<dbReference type="KEGG" id="dbr:Deba_3147"/>
<keyword evidence="4" id="KW-1185">Reference proteome</keyword>
<dbReference type="InterPro" id="IPR008302">
    <property type="entry name" value="NamZ"/>
</dbReference>
<evidence type="ECO:0008006" key="5">
    <source>
        <dbReference type="Google" id="ProtNLM"/>
    </source>
</evidence>
<feature type="domain" description="Peptidoglycan beta-N-acetylmuramidase NamZ N-terminal" evidence="1">
    <location>
        <begin position="31"/>
        <end position="230"/>
    </location>
</feature>
<dbReference type="Proteomes" id="UP000009047">
    <property type="component" value="Chromosome"/>
</dbReference>
<dbReference type="STRING" id="644282.Deba_3147"/>
<dbReference type="Gene3D" id="3.40.50.12170">
    <property type="entry name" value="Uncharacterised protein PF07075, DUF1343"/>
    <property type="match status" value="1"/>
</dbReference>
<dbReference type="InterPro" id="IPR048503">
    <property type="entry name" value="NamZ_C"/>
</dbReference>